<evidence type="ECO:0000259" key="7">
    <source>
        <dbReference type="PROSITE" id="PS50071"/>
    </source>
</evidence>
<dbReference type="PROSITE" id="PS50071">
    <property type="entry name" value="HOMEOBOX_2"/>
    <property type="match status" value="1"/>
</dbReference>
<sequence>MLAAETGLSICVVQVWFQNQRAKMKNLARWQQQQQDQQNTQRLSSGAEPLFCDLDSEDPFLSNLGDFFLATSESGPLQSRVGNHIDPLYSMQNLYFTR</sequence>
<dbReference type="GO" id="GO:0005634">
    <property type="term" value="C:nucleus"/>
    <property type="evidence" value="ECO:0007669"/>
    <property type="project" value="UniProtKB-SubCell"/>
</dbReference>
<dbReference type="InterPro" id="IPR050453">
    <property type="entry name" value="LIM_Homeobox_TF"/>
</dbReference>
<comment type="subcellular location">
    <subcellularLocation>
        <location evidence="1 5 6">Nucleus</location>
    </subcellularLocation>
</comment>
<dbReference type="EMBL" id="JAATJV010389632">
    <property type="protein sequence ID" value="MBZ3883740.1"/>
    <property type="molecule type" value="Genomic_DNA"/>
</dbReference>
<dbReference type="Proteomes" id="UP001166674">
    <property type="component" value="Unassembled WGS sequence"/>
</dbReference>
<accession>A0AA41T4M7</accession>
<dbReference type="PANTHER" id="PTHR24208:SF166">
    <property type="entry name" value="LIM HOMEOBOX TRANSCRIPTION FACTOR 1 ALPHA, ISOFORM B"/>
    <property type="match status" value="1"/>
</dbReference>
<keyword evidence="4 5" id="KW-0539">Nucleus</keyword>
<dbReference type="AlphaFoldDB" id="A0AA41T4M7"/>
<organism evidence="8 9">
    <name type="scientific">Sciurus carolinensis</name>
    <name type="common">Eastern gray squirrel</name>
    <dbReference type="NCBI Taxonomy" id="30640"/>
    <lineage>
        <taxon>Eukaryota</taxon>
        <taxon>Metazoa</taxon>
        <taxon>Chordata</taxon>
        <taxon>Craniata</taxon>
        <taxon>Vertebrata</taxon>
        <taxon>Euteleostomi</taxon>
        <taxon>Mammalia</taxon>
        <taxon>Eutheria</taxon>
        <taxon>Euarchontoglires</taxon>
        <taxon>Glires</taxon>
        <taxon>Rodentia</taxon>
        <taxon>Sciuromorpha</taxon>
        <taxon>Sciuridae</taxon>
        <taxon>Sciurinae</taxon>
        <taxon>Sciurini</taxon>
        <taxon>Sciurus</taxon>
    </lineage>
</organism>
<dbReference type="Gene3D" id="1.10.10.60">
    <property type="entry name" value="Homeodomain-like"/>
    <property type="match status" value="1"/>
</dbReference>
<evidence type="ECO:0000256" key="2">
    <source>
        <dbReference type="ARBA" id="ARBA00023125"/>
    </source>
</evidence>
<dbReference type="SUPFAM" id="SSF46689">
    <property type="entry name" value="Homeodomain-like"/>
    <property type="match status" value="1"/>
</dbReference>
<evidence type="ECO:0000256" key="5">
    <source>
        <dbReference type="PROSITE-ProRule" id="PRU00108"/>
    </source>
</evidence>
<dbReference type="CDD" id="cd00086">
    <property type="entry name" value="homeodomain"/>
    <property type="match status" value="1"/>
</dbReference>
<gene>
    <name evidence="8" type="ORF">SUZIE_174450</name>
</gene>
<evidence type="ECO:0000256" key="4">
    <source>
        <dbReference type="ARBA" id="ARBA00023242"/>
    </source>
</evidence>
<dbReference type="PANTHER" id="PTHR24208">
    <property type="entry name" value="LIM/HOMEOBOX PROTEIN LHX"/>
    <property type="match status" value="1"/>
</dbReference>
<dbReference type="GO" id="GO:0030182">
    <property type="term" value="P:neuron differentiation"/>
    <property type="evidence" value="ECO:0007669"/>
    <property type="project" value="TreeGrafter"/>
</dbReference>
<keyword evidence="3 5" id="KW-0371">Homeobox</keyword>
<evidence type="ECO:0000256" key="3">
    <source>
        <dbReference type="ARBA" id="ARBA00023155"/>
    </source>
</evidence>
<name>A0AA41T4M7_SCICA</name>
<dbReference type="InterPro" id="IPR009057">
    <property type="entry name" value="Homeodomain-like_sf"/>
</dbReference>
<proteinExistence type="predicted"/>
<feature type="DNA-binding region" description="Homeobox" evidence="5">
    <location>
        <begin position="3"/>
        <end position="28"/>
    </location>
</feature>
<keyword evidence="2 5" id="KW-0238">DNA-binding</keyword>
<dbReference type="GO" id="GO:0000981">
    <property type="term" value="F:DNA-binding transcription factor activity, RNA polymerase II-specific"/>
    <property type="evidence" value="ECO:0007669"/>
    <property type="project" value="InterPro"/>
</dbReference>
<dbReference type="InterPro" id="IPR001356">
    <property type="entry name" value="HD"/>
</dbReference>
<evidence type="ECO:0000313" key="8">
    <source>
        <dbReference type="EMBL" id="MBZ3883740.1"/>
    </source>
</evidence>
<reference evidence="8" key="1">
    <citation type="submission" date="2020-03" db="EMBL/GenBank/DDBJ databases">
        <title>Studies in the Genomics of Life Span.</title>
        <authorList>
            <person name="Glass D."/>
        </authorList>
    </citation>
    <scope>NUCLEOTIDE SEQUENCE</scope>
    <source>
        <strain evidence="8">SUZIE</strain>
        <tissue evidence="8">Muscle</tissue>
    </source>
</reference>
<dbReference type="Pfam" id="PF00046">
    <property type="entry name" value="Homeodomain"/>
    <property type="match status" value="1"/>
</dbReference>
<feature type="domain" description="Homeobox" evidence="7">
    <location>
        <begin position="1"/>
        <end position="27"/>
    </location>
</feature>
<dbReference type="GO" id="GO:0000977">
    <property type="term" value="F:RNA polymerase II transcription regulatory region sequence-specific DNA binding"/>
    <property type="evidence" value="ECO:0007669"/>
    <property type="project" value="TreeGrafter"/>
</dbReference>
<evidence type="ECO:0000256" key="1">
    <source>
        <dbReference type="ARBA" id="ARBA00004123"/>
    </source>
</evidence>
<dbReference type="InterPro" id="IPR017970">
    <property type="entry name" value="Homeobox_CS"/>
</dbReference>
<evidence type="ECO:0000313" key="9">
    <source>
        <dbReference type="Proteomes" id="UP001166674"/>
    </source>
</evidence>
<comment type="caution">
    <text evidence="8">The sequence shown here is derived from an EMBL/GenBank/DDBJ whole genome shotgun (WGS) entry which is preliminary data.</text>
</comment>
<keyword evidence="9" id="KW-1185">Reference proteome</keyword>
<dbReference type="PROSITE" id="PS00027">
    <property type="entry name" value="HOMEOBOX_1"/>
    <property type="match status" value="1"/>
</dbReference>
<evidence type="ECO:0000256" key="6">
    <source>
        <dbReference type="RuleBase" id="RU000682"/>
    </source>
</evidence>
<protein>
    <submittedName>
        <fullName evidence="8">LIM homeobox transcription factor 1-alpha</fullName>
    </submittedName>
</protein>